<dbReference type="AlphaFoldDB" id="A0AAV2VND4"/>
<accession>A0AAV2VND4</accession>
<comment type="caution">
    <text evidence="1">The sequence shown here is derived from an EMBL/GenBank/DDBJ whole genome shotgun (WGS) entry which is preliminary data.</text>
</comment>
<sequence length="63" mass="7638">MRIALHWGFDFEITLPKTKLSWNFGSKRYKQRYALLTKMSPHMQKDVGMETQPESNRDYIRFL</sequence>
<reference evidence="1 2" key="1">
    <citation type="journal article" date="2013" name="ISME J.">
        <title>Comparative genomics of pathogenic lineages of Vibrio nigripulchritudo identifies virulence-associated traits.</title>
        <authorList>
            <person name="Goudenege D."/>
            <person name="Labreuche Y."/>
            <person name="Krin E."/>
            <person name="Ansquer D."/>
            <person name="Mangenot S."/>
            <person name="Calteau A."/>
            <person name="Medigue C."/>
            <person name="Mazel D."/>
            <person name="Polz M.F."/>
            <person name="Le Roux F."/>
        </authorList>
    </citation>
    <scope>NUCLEOTIDE SEQUENCE [LARGE SCALE GENOMIC DNA]</scope>
    <source>
        <strain evidence="1 2">SOn1</strain>
    </source>
</reference>
<proteinExistence type="predicted"/>
<gene>
    <name evidence="1" type="ORF">VIBNISOn1_1690002</name>
</gene>
<protein>
    <submittedName>
        <fullName evidence="1">Uncharacterized protein</fullName>
    </submittedName>
</protein>
<dbReference type="Proteomes" id="UP000018211">
    <property type="component" value="Unassembled WGS sequence"/>
</dbReference>
<evidence type="ECO:0000313" key="1">
    <source>
        <dbReference type="EMBL" id="CCO46157.1"/>
    </source>
</evidence>
<dbReference type="EMBL" id="CAOF01000078">
    <property type="protein sequence ID" value="CCO46157.1"/>
    <property type="molecule type" value="Genomic_DNA"/>
</dbReference>
<organism evidence="1 2">
    <name type="scientific">Vibrio nigripulchritudo SOn1</name>
    <dbReference type="NCBI Taxonomy" id="1238450"/>
    <lineage>
        <taxon>Bacteria</taxon>
        <taxon>Pseudomonadati</taxon>
        <taxon>Pseudomonadota</taxon>
        <taxon>Gammaproteobacteria</taxon>
        <taxon>Vibrionales</taxon>
        <taxon>Vibrionaceae</taxon>
        <taxon>Vibrio</taxon>
    </lineage>
</organism>
<evidence type="ECO:0000313" key="2">
    <source>
        <dbReference type="Proteomes" id="UP000018211"/>
    </source>
</evidence>
<name>A0AAV2VND4_9VIBR</name>